<organism evidence="13 14">
    <name type="scientific">Chlorella sorokiniana</name>
    <name type="common">Freshwater green alga</name>
    <dbReference type="NCBI Taxonomy" id="3076"/>
    <lineage>
        <taxon>Eukaryota</taxon>
        <taxon>Viridiplantae</taxon>
        <taxon>Chlorophyta</taxon>
        <taxon>core chlorophytes</taxon>
        <taxon>Trebouxiophyceae</taxon>
        <taxon>Chlorellales</taxon>
        <taxon>Chlorellaceae</taxon>
        <taxon>Chlorella clade</taxon>
        <taxon>Chlorella</taxon>
    </lineage>
</organism>
<protein>
    <recommendedName>
        <fullName evidence="8">Structure-specific endonuclease subunit SLX1 homolog</fullName>
        <ecNumber evidence="8">3.1.-.-</ecNumber>
    </recommendedName>
</protein>
<accession>A0A2P6TMX7</accession>
<keyword evidence="5 8" id="KW-0233">DNA recombination</keyword>
<dbReference type="EC" id="3.1.-.-" evidence="8"/>
<dbReference type="Gene3D" id="1.25.40.20">
    <property type="entry name" value="Ankyrin repeat-containing domain"/>
    <property type="match status" value="1"/>
</dbReference>
<dbReference type="STRING" id="3076.A0A2P6TMX7"/>
<dbReference type="PROSITE" id="PS50297">
    <property type="entry name" value="ANK_REP_REGION"/>
    <property type="match status" value="2"/>
</dbReference>
<evidence type="ECO:0000256" key="4">
    <source>
        <dbReference type="ARBA" id="ARBA00022801"/>
    </source>
</evidence>
<feature type="domain" description="U-box" evidence="12">
    <location>
        <begin position="486"/>
        <end position="564"/>
    </location>
</feature>
<dbReference type="Gene3D" id="3.30.40.10">
    <property type="entry name" value="Zinc/RING finger domain, C3HC4 (zinc finger)"/>
    <property type="match status" value="2"/>
</dbReference>
<feature type="compositionally biased region" description="Acidic residues" evidence="10">
    <location>
        <begin position="160"/>
        <end position="178"/>
    </location>
</feature>
<dbReference type="GO" id="GO:0004842">
    <property type="term" value="F:ubiquitin-protein transferase activity"/>
    <property type="evidence" value="ECO:0007669"/>
    <property type="project" value="InterPro"/>
</dbReference>
<dbReference type="GO" id="GO:0008821">
    <property type="term" value="F:crossover junction DNA endonuclease activity"/>
    <property type="evidence" value="ECO:0007669"/>
    <property type="project" value="TreeGrafter"/>
</dbReference>
<keyword evidence="6 8" id="KW-0234">DNA repair</keyword>
<feature type="domain" description="GIY-YIG" evidence="11">
    <location>
        <begin position="3"/>
        <end position="85"/>
    </location>
</feature>
<evidence type="ECO:0000313" key="13">
    <source>
        <dbReference type="EMBL" id="PRW45693.1"/>
    </source>
</evidence>
<evidence type="ECO:0000256" key="5">
    <source>
        <dbReference type="ARBA" id="ARBA00023172"/>
    </source>
</evidence>
<dbReference type="SUPFAM" id="SSF57850">
    <property type="entry name" value="RING/U-box"/>
    <property type="match status" value="2"/>
</dbReference>
<dbReference type="InterPro" id="IPR035901">
    <property type="entry name" value="GIY-YIG_endonuc_sf"/>
</dbReference>
<name>A0A2P6TMX7_CHLSO</name>
<evidence type="ECO:0000256" key="7">
    <source>
        <dbReference type="ARBA" id="ARBA00023242"/>
    </source>
</evidence>
<keyword evidence="9" id="KW-0040">ANK repeat</keyword>
<evidence type="ECO:0000256" key="10">
    <source>
        <dbReference type="SAM" id="MobiDB-lite"/>
    </source>
</evidence>
<dbReference type="PANTHER" id="PTHR20208">
    <property type="entry name" value="STRUCTURE-SPECIFIC ENDONUCLEASE SUBUNIT SLX1"/>
    <property type="match status" value="1"/>
</dbReference>
<evidence type="ECO:0000256" key="1">
    <source>
        <dbReference type="ARBA" id="ARBA00022722"/>
    </source>
</evidence>
<comment type="subunit">
    <text evidence="8">Forms a heterodimer with a member of the SLX4 family.</text>
</comment>
<dbReference type="HAMAP" id="MF_03100">
    <property type="entry name" value="Endonuc_su_Slx1"/>
    <property type="match status" value="1"/>
</dbReference>
<comment type="caution">
    <text evidence="13">The sequence shown here is derived from an EMBL/GenBank/DDBJ whole genome shotgun (WGS) entry which is preliminary data.</text>
</comment>
<dbReference type="InterPro" id="IPR027520">
    <property type="entry name" value="Slx1"/>
</dbReference>
<dbReference type="GO" id="GO:0033557">
    <property type="term" value="C:Slx1-Slx4 complex"/>
    <property type="evidence" value="ECO:0007669"/>
    <property type="project" value="UniProtKB-UniRule"/>
</dbReference>
<dbReference type="Proteomes" id="UP000239899">
    <property type="component" value="Unassembled WGS sequence"/>
</dbReference>
<evidence type="ECO:0000256" key="9">
    <source>
        <dbReference type="PROSITE-ProRule" id="PRU00023"/>
    </source>
</evidence>
<dbReference type="GO" id="GO:0017108">
    <property type="term" value="F:5'-flap endonuclease activity"/>
    <property type="evidence" value="ECO:0007669"/>
    <property type="project" value="InterPro"/>
</dbReference>
<evidence type="ECO:0000256" key="3">
    <source>
        <dbReference type="ARBA" id="ARBA00022763"/>
    </source>
</evidence>
<evidence type="ECO:0000256" key="6">
    <source>
        <dbReference type="ARBA" id="ARBA00023204"/>
    </source>
</evidence>
<dbReference type="AlphaFoldDB" id="A0A2P6TMX7"/>
<proteinExistence type="inferred from homology"/>
<dbReference type="InterPro" id="IPR002110">
    <property type="entry name" value="Ankyrin_rpt"/>
</dbReference>
<dbReference type="GO" id="GO:0000724">
    <property type="term" value="P:double-strand break repair via homologous recombination"/>
    <property type="evidence" value="ECO:0007669"/>
    <property type="project" value="TreeGrafter"/>
</dbReference>
<dbReference type="PROSITE" id="PS51698">
    <property type="entry name" value="U_BOX"/>
    <property type="match status" value="1"/>
</dbReference>
<dbReference type="Pfam" id="PF00023">
    <property type="entry name" value="Ank"/>
    <property type="match status" value="1"/>
</dbReference>
<evidence type="ECO:0000259" key="12">
    <source>
        <dbReference type="PROSITE" id="PS51698"/>
    </source>
</evidence>
<dbReference type="Gene3D" id="3.40.1440.10">
    <property type="entry name" value="GIY-YIG endonuclease"/>
    <property type="match status" value="1"/>
</dbReference>
<evidence type="ECO:0000259" key="11">
    <source>
        <dbReference type="PROSITE" id="PS50164"/>
    </source>
</evidence>
<dbReference type="Pfam" id="PF04564">
    <property type="entry name" value="U-box"/>
    <property type="match status" value="2"/>
</dbReference>
<feature type="region of interest" description="Disordered" evidence="10">
    <location>
        <begin position="160"/>
        <end position="194"/>
    </location>
</feature>
<dbReference type="InterPro" id="IPR013083">
    <property type="entry name" value="Znf_RING/FYVE/PHD"/>
</dbReference>
<dbReference type="OrthoDB" id="24645at2759"/>
<reference evidence="13 14" key="1">
    <citation type="journal article" date="2018" name="Plant J.">
        <title>Genome sequences of Chlorella sorokiniana UTEX 1602 and Micractinium conductrix SAG 241.80: implications to maltose excretion by a green alga.</title>
        <authorList>
            <person name="Arriola M.B."/>
            <person name="Velmurugan N."/>
            <person name="Zhang Y."/>
            <person name="Plunkett M.H."/>
            <person name="Hondzo H."/>
            <person name="Barney B.M."/>
        </authorList>
    </citation>
    <scope>NUCLEOTIDE SEQUENCE [LARGE SCALE GENOMIC DNA]</scope>
    <source>
        <strain evidence="14">UTEX 1602</strain>
    </source>
</reference>
<dbReference type="InterPro" id="IPR003613">
    <property type="entry name" value="Ubox_domain"/>
</dbReference>
<sequence>MRDFFGCYLLESKHPRGKGHTYIGFTVNPRRRIRQHNGEITSGAAKTKSRRPWEMVLVVYGFPTQVQALQFEWAWQHPEKSLGVRDIAAKLGRKKRYGVAGKVLLLMEMLRGEPWCYYPLTLQFLSSTYSALRGRCPPPPAHMQVLVAPLEALPEVVEDAADPPEEEGGSEDGSDEDGGSSGDDGSQWQDGSLAAGQPPSLAASLLTAAPSARPTSARLAAAASRLGLDGSLMTNLLCCPITQEPLADPVLAADGQTYERGAMEDWIARELAAGRPPCSPLTGVPLAELSLRPNLVVCGMVEAFAAVGLLLQSLTTQGLVRPSMPATDLHQAAANGDAAWLAELLCCAPYLVNEQDAAGSTALLLASYWGCADCVKSLLAAGAEVDLADNRQFTPLYSAAGVKQGGAECVRLLLAAGASTAARDVDGFTPLHRAASFQHVSTAVVQQLLAAAPAMQPAKQPAAPPARPTSARLAAAASGLGLDGSLMTNLLCCPITQEPLADPVLAADGQTYERGAMEGWIAREPAAGRPPCSPLTGALLAELSLRPNLALRGVVEAFAAAGLL</sequence>
<comment type="subcellular location">
    <subcellularLocation>
        <location evidence="8">Nucleus</location>
    </subcellularLocation>
</comment>
<evidence type="ECO:0000313" key="14">
    <source>
        <dbReference type="Proteomes" id="UP000239899"/>
    </source>
</evidence>
<dbReference type="SMART" id="SM00248">
    <property type="entry name" value="ANK"/>
    <property type="match status" value="3"/>
</dbReference>
<dbReference type="PROSITE" id="PS50088">
    <property type="entry name" value="ANK_REPEAT"/>
    <property type="match status" value="2"/>
</dbReference>
<dbReference type="SUPFAM" id="SSF82771">
    <property type="entry name" value="GIY-YIG endonuclease"/>
    <property type="match status" value="1"/>
</dbReference>
<dbReference type="EMBL" id="LHPG02000011">
    <property type="protein sequence ID" value="PRW45693.1"/>
    <property type="molecule type" value="Genomic_DNA"/>
</dbReference>
<dbReference type="InterPro" id="IPR000305">
    <property type="entry name" value="GIY-YIG_endonuc"/>
</dbReference>
<dbReference type="InterPro" id="IPR036770">
    <property type="entry name" value="Ankyrin_rpt-contain_sf"/>
</dbReference>
<dbReference type="Pfam" id="PF12796">
    <property type="entry name" value="Ank_2"/>
    <property type="match status" value="1"/>
</dbReference>
<dbReference type="InterPro" id="IPR050381">
    <property type="entry name" value="SLX1_endonuclease"/>
</dbReference>
<dbReference type="CDD" id="cd16655">
    <property type="entry name" value="RING-Ubox_WDSUB1-like"/>
    <property type="match status" value="2"/>
</dbReference>
<gene>
    <name evidence="13" type="ORF">C2E21_5959</name>
</gene>
<dbReference type="PANTHER" id="PTHR20208:SF10">
    <property type="entry name" value="STRUCTURE-SPECIFIC ENDONUCLEASE SUBUNIT SLX1"/>
    <property type="match status" value="1"/>
</dbReference>
<dbReference type="PROSITE" id="PS50164">
    <property type="entry name" value="GIY_YIG"/>
    <property type="match status" value="1"/>
</dbReference>
<keyword evidence="1 8" id="KW-0540">Nuclease</keyword>
<feature type="repeat" description="ANK" evidence="9">
    <location>
        <begin position="358"/>
        <end position="390"/>
    </location>
</feature>
<keyword evidence="14" id="KW-1185">Reference proteome</keyword>
<dbReference type="GO" id="GO:0016567">
    <property type="term" value="P:protein ubiquitination"/>
    <property type="evidence" value="ECO:0007669"/>
    <property type="project" value="UniProtKB-UniPathway"/>
</dbReference>
<evidence type="ECO:0000256" key="2">
    <source>
        <dbReference type="ARBA" id="ARBA00022759"/>
    </source>
</evidence>
<keyword evidence="2 8" id="KW-0255">Endonuclease</keyword>
<dbReference type="SUPFAM" id="SSF48403">
    <property type="entry name" value="Ankyrin repeat"/>
    <property type="match status" value="1"/>
</dbReference>
<keyword evidence="4 8" id="KW-0378">Hydrolase</keyword>
<comment type="similarity">
    <text evidence="8">Belongs to the SLX1 family.</text>
</comment>
<keyword evidence="3 8" id="KW-0227">DNA damage</keyword>
<keyword evidence="7 8" id="KW-0539">Nucleus</keyword>
<comment type="cofactor">
    <cofactor evidence="8">
        <name>a divalent metal cation</name>
        <dbReference type="ChEBI" id="CHEBI:60240"/>
    </cofactor>
</comment>
<dbReference type="FunFam" id="3.40.1440.10:FF:000005">
    <property type="entry name" value="Structure-specific endonuclease subunit SLX1 homolog"/>
    <property type="match status" value="1"/>
</dbReference>
<comment type="function">
    <text evidence="8">Catalytic subunit of a heterodimeric structure-specific endonuclease that resolves DNA secondary structures generated during DNA repair and recombination. Has endonuclease activity towards branched DNA substrates, introducing single-strand cuts in duplex DNA close to junctions with ss-DNA.</text>
</comment>
<feature type="repeat" description="ANK" evidence="9">
    <location>
        <begin position="426"/>
        <end position="449"/>
    </location>
</feature>
<dbReference type="UniPathway" id="UPA00143"/>
<comment type="caution">
    <text evidence="8">Lacks conserved residue(s) required for the propagation of feature annotation.</text>
</comment>
<dbReference type="SMART" id="SM00504">
    <property type="entry name" value="Ubox"/>
    <property type="match status" value="2"/>
</dbReference>
<dbReference type="Pfam" id="PF01541">
    <property type="entry name" value="GIY-YIG"/>
    <property type="match status" value="1"/>
</dbReference>
<evidence type="ECO:0000256" key="8">
    <source>
        <dbReference type="HAMAP-Rule" id="MF_03100"/>
    </source>
</evidence>
<dbReference type="CDD" id="cd10455">
    <property type="entry name" value="GIY-YIG_SLX1"/>
    <property type="match status" value="1"/>
</dbReference>